<evidence type="ECO:0000256" key="6">
    <source>
        <dbReference type="SAM" id="MobiDB-lite"/>
    </source>
</evidence>
<keyword evidence="3" id="KW-0238">DNA-binding</keyword>
<evidence type="ECO:0000256" key="5">
    <source>
        <dbReference type="ARBA" id="ARBA00023242"/>
    </source>
</evidence>
<reference evidence="8" key="1">
    <citation type="submission" date="2015-07" db="EMBL/GenBank/DDBJ databases">
        <title>Transcriptome Assembly of Anthurium amnicola.</title>
        <authorList>
            <person name="Suzuki J."/>
        </authorList>
    </citation>
    <scope>NUCLEOTIDE SEQUENCE</scope>
</reference>
<evidence type="ECO:0000313" key="8">
    <source>
        <dbReference type="EMBL" id="JAT59446.1"/>
    </source>
</evidence>
<dbReference type="Pfam" id="PF13837">
    <property type="entry name" value="Myb_DNA-bind_4"/>
    <property type="match status" value="1"/>
</dbReference>
<gene>
    <name evidence="8" type="primary">GTL1_0</name>
    <name evidence="8" type="ORF">g.21437</name>
</gene>
<dbReference type="PANTHER" id="PTHR21654:SF84">
    <property type="entry name" value="SI:DKEY-66I24.7"/>
    <property type="match status" value="1"/>
</dbReference>
<comment type="subcellular location">
    <subcellularLocation>
        <location evidence="1">Nucleus</location>
    </subcellularLocation>
</comment>
<evidence type="ECO:0000256" key="1">
    <source>
        <dbReference type="ARBA" id="ARBA00004123"/>
    </source>
</evidence>
<dbReference type="GO" id="GO:0003677">
    <property type="term" value="F:DNA binding"/>
    <property type="evidence" value="ECO:0007669"/>
    <property type="project" value="UniProtKB-KW"/>
</dbReference>
<dbReference type="EMBL" id="GDJX01008490">
    <property type="protein sequence ID" value="JAT59446.1"/>
    <property type="molecule type" value="Transcribed_RNA"/>
</dbReference>
<proteinExistence type="predicted"/>
<dbReference type="PANTHER" id="PTHR21654">
    <property type="entry name" value="FI21293P1"/>
    <property type="match status" value="1"/>
</dbReference>
<dbReference type="Gene3D" id="1.10.10.60">
    <property type="entry name" value="Homeodomain-like"/>
    <property type="match status" value="1"/>
</dbReference>
<organism evidence="8">
    <name type="scientific">Anthurium amnicola</name>
    <dbReference type="NCBI Taxonomy" id="1678845"/>
    <lineage>
        <taxon>Eukaryota</taxon>
        <taxon>Viridiplantae</taxon>
        <taxon>Streptophyta</taxon>
        <taxon>Embryophyta</taxon>
        <taxon>Tracheophyta</taxon>
        <taxon>Spermatophyta</taxon>
        <taxon>Magnoliopsida</taxon>
        <taxon>Liliopsida</taxon>
        <taxon>Araceae</taxon>
        <taxon>Pothoideae</taxon>
        <taxon>Potheae</taxon>
        <taxon>Anthurium</taxon>
    </lineage>
</organism>
<keyword evidence="4" id="KW-0804">Transcription</keyword>
<evidence type="ECO:0000259" key="7">
    <source>
        <dbReference type="Pfam" id="PF13837"/>
    </source>
</evidence>
<accession>A0A1D1YXV9</accession>
<evidence type="ECO:0000256" key="4">
    <source>
        <dbReference type="ARBA" id="ARBA00023163"/>
    </source>
</evidence>
<evidence type="ECO:0000256" key="2">
    <source>
        <dbReference type="ARBA" id="ARBA00023015"/>
    </source>
</evidence>
<dbReference type="AlphaFoldDB" id="A0A1D1YXV9"/>
<keyword evidence="5" id="KW-0539">Nucleus</keyword>
<sequence>MQQGGSQYGAPPPDMTSFASGTGNRAHVLGAPGSEHLQQQPLAEVASPISSRPPPRASNFDELASPALGGCPDEDALAAAGEEAERGVVPGNRWPRQETLALLKIRSEMDTTFRDATLKAPLWEDVSR</sequence>
<protein>
    <submittedName>
        <fullName evidence="8">Trihelix transcription factor GTL1</fullName>
    </submittedName>
</protein>
<name>A0A1D1YXV9_9ARAE</name>
<evidence type="ECO:0000256" key="3">
    <source>
        <dbReference type="ARBA" id="ARBA00023125"/>
    </source>
</evidence>
<keyword evidence="2" id="KW-0805">Transcription regulation</keyword>
<feature type="domain" description="Myb/SANT-like DNA-binding" evidence="7">
    <location>
        <begin position="92"/>
        <end position="128"/>
    </location>
</feature>
<feature type="region of interest" description="Disordered" evidence="6">
    <location>
        <begin position="1"/>
        <end position="73"/>
    </location>
</feature>
<dbReference type="InterPro" id="IPR044822">
    <property type="entry name" value="Myb_DNA-bind_4"/>
</dbReference>
<dbReference type="GO" id="GO:0006355">
    <property type="term" value="P:regulation of DNA-templated transcription"/>
    <property type="evidence" value="ECO:0007669"/>
    <property type="project" value="UniProtKB-ARBA"/>
</dbReference>
<dbReference type="GO" id="GO:0005634">
    <property type="term" value="C:nucleus"/>
    <property type="evidence" value="ECO:0007669"/>
    <property type="project" value="UniProtKB-SubCell"/>
</dbReference>